<proteinExistence type="predicted"/>
<evidence type="ECO:0000313" key="11">
    <source>
        <dbReference type="EMBL" id="MCP1727845.1"/>
    </source>
</evidence>
<feature type="signal peptide" evidence="8">
    <location>
        <begin position="1"/>
        <end position="23"/>
    </location>
</feature>
<dbReference type="Pfam" id="PF00072">
    <property type="entry name" value="Response_reg"/>
    <property type="match status" value="1"/>
</dbReference>
<evidence type="ECO:0000256" key="5">
    <source>
        <dbReference type="ARBA" id="ARBA00022777"/>
    </source>
</evidence>
<evidence type="ECO:0000256" key="6">
    <source>
        <dbReference type="PROSITE-ProRule" id="PRU00169"/>
    </source>
</evidence>
<feature type="coiled-coil region" evidence="7">
    <location>
        <begin position="577"/>
        <end position="611"/>
    </location>
</feature>
<dbReference type="Gene3D" id="1.10.287.130">
    <property type="match status" value="1"/>
</dbReference>
<dbReference type="InterPro" id="IPR003661">
    <property type="entry name" value="HisK_dim/P_dom"/>
</dbReference>
<dbReference type="PROSITE" id="PS50110">
    <property type="entry name" value="RESPONSE_REGULATORY"/>
    <property type="match status" value="1"/>
</dbReference>
<dbReference type="Gene3D" id="3.30.565.10">
    <property type="entry name" value="Histidine kinase-like ATPase, C-terminal domain"/>
    <property type="match status" value="1"/>
</dbReference>
<dbReference type="SUPFAM" id="SSF47384">
    <property type="entry name" value="Homodimeric domain of signal transducing histidine kinase"/>
    <property type="match status" value="1"/>
</dbReference>
<evidence type="ECO:0000259" key="10">
    <source>
        <dbReference type="PROSITE" id="PS50110"/>
    </source>
</evidence>
<keyword evidence="8" id="KW-0732">Signal</keyword>
<dbReference type="PROSITE" id="PS50109">
    <property type="entry name" value="HIS_KIN"/>
    <property type="match status" value="1"/>
</dbReference>
<protein>
    <recommendedName>
        <fullName evidence="2">histidine kinase</fullName>
        <ecNumber evidence="2">2.7.13.3</ecNumber>
    </recommendedName>
</protein>
<keyword evidence="5 11" id="KW-0418">Kinase</keyword>
<keyword evidence="7" id="KW-0175">Coiled coil</keyword>
<dbReference type="Pfam" id="PF00512">
    <property type="entry name" value="HisKA"/>
    <property type="match status" value="1"/>
</dbReference>
<dbReference type="RefSeq" id="WP_253448738.1">
    <property type="nucleotide sequence ID" value="NZ_JALJYF010000002.1"/>
</dbReference>
<evidence type="ECO:0000313" key="12">
    <source>
        <dbReference type="Proteomes" id="UP001523550"/>
    </source>
</evidence>
<sequence length="986" mass="109055">MIRLILVAVLLLFLMPYSSPLNAEENETLDQALEELDALTHAVPWQEAQVLIDEFRHTYPSLSPQQQSYLDGMEARVRALAGQVDEGLVLLKRALERELDPATTVFLHSRSVQLNIMRGDYVNAFRELLAGQALLAEVEDAFIRSHFMGGATFLYRNLDQYGRALEFSEQAVEAARQSGDGQRICDALMERTGARERSYPPAMLEADAREALSVCQQAGSPVFAAVARQMIGKYLFQQGRLDEAIGTLRQALAEVEATGFADGILETRLVLARVLVASDMADEAELLLLDILPRLAVQRRWHNQQEVSELLSGLSESRGRYRQALGWQQAADAALDRRKEQELAIQAAYHQAQFERLNQEQTLALLEEEGRRDALLRDRALVGSGFLLLVAGLIYNRYRLKRRTQRAVERRNRELETLGQLIRRINQQHSLQEVLSPLLRWSLDTMVTVDYGEMLVRDWRHRRFRVLVNAGSVARPIVATPAPDHALLEQLEASEFLAEGLYYCEGFTQEGSPSGSDPWPSSLPLVALTIPGEDEIDGVMLFACEGGRGPRLSPADVERLSRIRRHVASALSRSQQAEDLNSERHRAEQAMGQLRATATALERGAEQAERANQEKAAFLSRISHELRTPLHAIIGYSQKLGRGLAREPSQDGLAAVDHIRSSGEHLLSLLEGLMELSTVEGGGRSGETESIVLKEFIEDTAAIVRPQLEDNGNRLHVSCDPQLDEMESDPVKLRQILFNLLSNAGKFTRGGHVELLVQPGNRRADAVETIQFQVRDTGIGISESEQERIFDAFHRGDDQHQGHYAGTGLGLSVTRGLCQALGGEISVSSQPGQGSHFVVTLPRSPELAAAECDSNQGLAASAAGPRLLVVEDNRINRELMLEYLGMEGFDLLAAEDGQVGLDMARAHCPDLILMDLNLPRLSGIEAVRMIRADRSIRHIPIIAVSADASRATREAAMNAGCDAYEVKPVDFPALVSRIRSALDESG</sequence>
<comment type="catalytic activity">
    <reaction evidence="1">
        <text>ATP + protein L-histidine = ADP + protein N-phospho-L-histidine.</text>
        <dbReference type="EC" id="2.7.13.3"/>
    </reaction>
</comment>
<dbReference type="InterPro" id="IPR036890">
    <property type="entry name" value="HATPase_C_sf"/>
</dbReference>
<dbReference type="SUPFAM" id="SSF48452">
    <property type="entry name" value="TPR-like"/>
    <property type="match status" value="1"/>
</dbReference>
<dbReference type="InterPro" id="IPR004358">
    <property type="entry name" value="Sig_transdc_His_kin-like_C"/>
</dbReference>
<gene>
    <name evidence="11" type="ORF">J2T60_001845</name>
</gene>
<dbReference type="InterPro" id="IPR001789">
    <property type="entry name" value="Sig_transdc_resp-reg_receiver"/>
</dbReference>
<evidence type="ECO:0000259" key="9">
    <source>
        <dbReference type="PROSITE" id="PS50109"/>
    </source>
</evidence>
<dbReference type="InterPro" id="IPR011006">
    <property type="entry name" value="CheY-like_superfamily"/>
</dbReference>
<dbReference type="CDD" id="cd00082">
    <property type="entry name" value="HisKA"/>
    <property type="match status" value="1"/>
</dbReference>
<dbReference type="CDD" id="cd16922">
    <property type="entry name" value="HATPase_EvgS-ArcB-TorS-like"/>
    <property type="match status" value="1"/>
</dbReference>
<dbReference type="EMBL" id="JALJYF010000002">
    <property type="protein sequence ID" value="MCP1727845.1"/>
    <property type="molecule type" value="Genomic_DNA"/>
</dbReference>
<dbReference type="Gene3D" id="3.40.50.2300">
    <property type="match status" value="1"/>
</dbReference>
<feature type="domain" description="Response regulatory" evidence="10">
    <location>
        <begin position="866"/>
        <end position="982"/>
    </location>
</feature>
<dbReference type="SUPFAM" id="SSF55874">
    <property type="entry name" value="ATPase domain of HSP90 chaperone/DNA topoisomerase II/histidine kinase"/>
    <property type="match status" value="1"/>
</dbReference>
<feature type="chain" id="PRO_5046821215" description="histidine kinase" evidence="8">
    <location>
        <begin position="24"/>
        <end position="986"/>
    </location>
</feature>
<dbReference type="InterPro" id="IPR036097">
    <property type="entry name" value="HisK_dim/P_sf"/>
</dbReference>
<dbReference type="InterPro" id="IPR003594">
    <property type="entry name" value="HATPase_dom"/>
</dbReference>
<accession>A0ABT1G963</accession>
<feature type="domain" description="Histidine kinase" evidence="9">
    <location>
        <begin position="621"/>
        <end position="845"/>
    </location>
</feature>
<dbReference type="InterPro" id="IPR011990">
    <property type="entry name" value="TPR-like_helical_dom_sf"/>
</dbReference>
<reference evidence="11 12" key="1">
    <citation type="submission" date="2022-03" db="EMBL/GenBank/DDBJ databases">
        <title>Genomic Encyclopedia of Type Strains, Phase III (KMG-III): the genomes of soil and plant-associated and newly described type strains.</title>
        <authorList>
            <person name="Whitman W."/>
        </authorList>
    </citation>
    <scope>NUCLEOTIDE SEQUENCE [LARGE SCALE GENOMIC DNA]</scope>
    <source>
        <strain evidence="11 12">BSker1</strain>
    </source>
</reference>
<keyword evidence="12" id="KW-1185">Reference proteome</keyword>
<keyword evidence="3 6" id="KW-0597">Phosphoprotein</keyword>
<feature type="modified residue" description="4-aspartylphosphate" evidence="6">
    <location>
        <position position="915"/>
    </location>
</feature>
<dbReference type="Proteomes" id="UP001523550">
    <property type="component" value="Unassembled WGS sequence"/>
</dbReference>
<evidence type="ECO:0000256" key="7">
    <source>
        <dbReference type="SAM" id="Coils"/>
    </source>
</evidence>
<comment type="caution">
    <text evidence="11">The sequence shown here is derived from an EMBL/GenBank/DDBJ whole genome shotgun (WGS) entry which is preliminary data.</text>
</comment>
<dbReference type="GO" id="GO:0016301">
    <property type="term" value="F:kinase activity"/>
    <property type="evidence" value="ECO:0007669"/>
    <property type="project" value="UniProtKB-KW"/>
</dbReference>
<keyword evidence="4" id="KW-0808">Transferase</keyword>
<dbReference type="Gene3D" id="1.25.40.10">
    <property type="entry name" value="Tetratricopeptide repeat domain"/>
    <property type="match status" value="1"/>
</dbReference>
<evidence type="ECO:0000256" key="8">
    <source>
        <dbReference type="SAM" id="SignalP"/>
    </source>
</evidence>
<dbReference type="SMART" id="SM00387">
    <property type="entry name" value="HATPase_c"/>
    <property type="match status" value="1"/>
</dbReference>
<dbReference type="InterPro" id="IPR005467">
    <property type="entry name" value="His_kinase_dom"/>
</dbReference>
<dbReference type="SUPFAM" id="SSF52172">
    <property type="entry name" value="CheY-like"/>
    <property type="match status" value="1"/>
</dbReference>
<evidence type="ECO:0000256" key="3">
    <source>
        <dbReference type="ARBA" id="ARBA00022553"/>
    </source>
</evidence>
<dbReference type="PRINTS" id="PR00344">
    <property type="entry name" value="BCTRLSENSOR"/>
</dbReference>
<dbReference type="Pfam" id="PF02518">
    <property type="entry name" value="HATPase_c"/>
    <property type="match status" value="1"/>
</dbReference>
<dbReference type="SMART" id="SM00448">
    <property type="entry name" value="REC"/>
    <property type="match status" value="1"/>
</dbReference>
<evidence type="ECO:0000256" key="4">
    <source>
        <dbReference type="ARBA" id="ARBA00022679"/>
    </source>
</evidence>
<evidence type="ECO:0000256" key="2">
    <source>
        <dbReference type="ARBA" id="ARBA00012438"/>
    </source>
</evidence>
<dbReference type="PANTHER" id="PTHR43047">
    <property type="entry name" value="TWO-COMPONENT HISTIDINE PROTEIN KINASE"/>
    <property type="match status" value="1"/>
</dbReference>
<dbReference type="EC" id="2.7.13.3" evidence="2"/>
<name>A0ABT1G963_9GAMM</name>
<dbReference type="SMART" id="SM00388">
    <property type="entry name" value="HisKA"/>
    <property type="match status" value="1"/>
</dbReference>
<evidence type="ECO:0000256" key="1">
    <source>
        <dbReference type="ARBA" id="ARBA00000085"/>
    </source>
</evidence>
<organism evidence="11 12">
    <name type="scientific">Natronospira proteinivora</name>
    <dbReference type="NCBI Taxonomy" id="1807133"/>
    <lineage>
        <taxon>Bacteria</taxon>
        <taxon>Pseudomonadati</taxon>
        <taxon>Pseudomonadota</taxon>
        <taxon>Gammaproteobacteria</taxon>
        <taxon>Natronospirales</taxon>
        <taxon>Natronospiraceae</taxon>
        <taxon>Natronospira</taxon>
    </lineage>
</organism>
<dbReference type="PANTHER" id="PTHR43047:SF63">
    <property type="entry name" value="HISTIDINE KINASE"/>
    <property type="match status" value="1"/>
</dbReference>